<dbReference type="FunFam" id="3.90.180.10:FF:000001">
    <property type="entry name" value="S-(hydroxymethyl)glutathione dehydrogenase"/>
    <property type="match status" value="2"/>
</dbReference>
<dbReference type="eggNOG" id="KOG0022">
    <property type="taxonomic scope" value="Eukaryota"/>
</dbReference>
<keyword evidence="6 11" id="KW-0862">Zinc</keyword>
<dbReference type="STRING" id="59463.ENSMLUP00000021119"/>
<dbReference type="AlphaFoldDB" id="G1QBN6"/>
<evidence type="ECO:0000256" key="7">
    <source>
        <dbReference type="ARBA" id="ARBA00022990"/>
    </source>
</evidence>
<dbReference type="GO" id="GO:0042573">
    <property type="term" value="P:retinoic acid metabolic process"/>
    <property type="evidence" value="ECO:0007669"/>
    <property type="project" value="TreeGrafter"/>
</dbReference>
<reference evidence="14 15" key="1">
    <citation type="journal article" date="2011" name="Nature">
        <title>A high-resolution map of human evolutionary constraint using 29 mammals.</title>
        <authorList>
            <person name="Lindblad-Toh K."/>
            <person name="Garber M."/>
            <person name="Zuk O."/>
            <person name="Lin M.F."/>
            <person name="Parker B.J."/>
            <person name="Washietl S."/>
            <person name="Kheradpour P."/>
            <person name="Ernst J."/>
            <person name="Jordan G."/>
            <person name="Mauceli E."/>
            <person name="Ward L.D."/>
            <person name="Lowe C.B."/>
            <person name="Holloway A.K."/>
            <person name="Clamp M."/>
            <person name="Gnerre S."/>
            <person name="Alfoldi J."/>
            <person name="Beal K."/>
            <person name="Chang J."/>
            <person name="Clawson H."/>
            <person name="Cuff J."/>
            <person name="Di Palma F."/>
            <person name="Fitzgerald S."/>
            <person name="Flicek P."/>
            <person name="Guttman M."/>
            <person name="Hubisz M.J."/>
            <person name="Jaffe D.B."/>
            <person name="Jungreis I."/>
            <person name="Kent W.J."/>
            <person name="Kostka D."/>
            <person name="Lara M."/>
            <person name="Martins A.L."/>
            <person name="Massingham T."/>
            <person name="Moltke I."/>
            <person name="Raney B.J."/>
            <person name="Rasmussen M.D."/>
            <person name="Robinson J."/>
            <person name="Stark A."/>
            <person name="Vilella A.J."/>
            <person name="Wen J."/>
            <person name="Xie X."/>
            <person name="Zody M.C."/>
            <person name="Baldwin J."/>
            <person name="Bloom T."/>
            <person name="Chin C.W."/>
            <person name="Heiman D."/>
            <person name="Nicol R."/>
            <person name="Nusbaum C."/>
            <person name="Young S."/>
            <person name="Wilkinson J."/>
            <person name="Worley K.C."/>
            <person name="Kovar C.L."/>
            <person name="Muzny D.M."/>
            <person name="Gibbs R.A."/>
            <person name="Cree A."/>
            <person name="Dihn H.H."/>
            <person name="Fowler G."/>
            <person name="Jhangiani S."/>
            <person name="Joshi V."/>
            <person name="Lee S."/>
            <person name="Lewis L.R."/>
            <person name="Nazareth L.V."/>
            <person name="Okwuonu G."/>
            <person name="Santibanez J."/>
            <person name="Warren W.C."/>
            <person name="Mardis E.R."/>
            <person name="Weinstock G.M."/>
            <person name="Wilson R.K."/>
            <person name="Delehaunty K."/>
            <person name="Dooling D."/>
            <person name="Fronik C."/>
            <person name="Fulton L."/>
            <person name="Fulton B."/>
            <person name="Graves T."/>
            <person name="Minx P."/>
            <person name="Sodergren E."/>
            <person name="Birney E."/>
            <person name="Margulies E.H."/>
            <person name="Herrero J."/>
            <person name="Green E.D."/>
            <person name="Haussler D."/>
            <person name="Siepel A."/>
            <person name="Goldman N."/>
            <person name="Pollard K.S."/>
            <person name="Pedersen J.S."/>
            <person name="Lander E.S."/>
            <person name="Kellis M."/>
        </authorList>
    </citation>
    <scope>NUCLEOTIDE SEQUENCE [LARGE SCALE GENOMIC DNA]</scope>
</reference>
<dbReference type="Pfam" id="PF08240">
    <property type="entry name" value="ADH_N"/>
    <property type="match status" value="2"/>
</dbReference>
<dbReference type="PANTHER" id="PTHR43880:SF1">
    <property type="entry name" value="ALCOHOL DEHYDROGENASE 1A"/>
    <property type="match status" value="1"/>
</dbReference>
<dbReference type="CDD" id="cd08299">
    <property type="entry name" value="alcohol_DH_class_I_II_IV"/>
    <property type="match status" value="1"/>
</dbReference>
<dbReference type="GO" id="GO:0004745">
    <property type="term" value="F:all-trans-retinol dehydrogenase (NAD+) activity"/>
    <property type="evidence" value="ECO:0007669"/>
    <property type="project" value="TreeGrafter"/>
</dbReference>
<evidence type="ECO:0000313" key="14">
    <source>
        <dbReference type="Ensembl" id="ENSMLUP00000021119.1"/>
    </source>
</evidence>
<dbReference type="InterPro" id="IPR002328">
    <property type="entry name" value="ADH_Zn_CS"/>
</dbReference>
<feature type="domain" description="Enoyl reductase (ER)" evidence="13">
    <location>
        <begin position="451"/>
        <end position="808"/>
    </location>
</feature>
<dbReference type="Gene3D" id="3.90.180.10">
    <property type="entry name" value="Medium-chain alcohol dehydrogenases, catalytic domain"/>
    <property type="match status" value="3"/>
</dbReference>
<feature type="region of interest" description="Disordered" evidence="12">
    <location>
        <begin position="252"/>
        <end position="276"/>
    </location>
</feature>
<evidence type="ECO:0000259" key="13">
    <source>
        <dbReference type="SMART" id="SM00829"/>
    </source>
</evidence>
<keyword evidence="5 11" id="KW-0479">Metal-binding</keyword>
<dbReference type="InParanoid" id="G1QBN6"/>
<name>G1QBN6_MYOLU</name>
<dbReference type="GeneTree" id="ENSGT00940000155234"/>
<keyword evidence="8" id="KW-0560">Oxidoreductase</keyword>
<dbReference type="EC" id="1.1.1.1" evidence="3"/>
<dbReference type="Ensembl" id="ENSMLUT00000024950.1">
    <property type="protein sequence ID" value="ENSMLUP00000021119.1"/>
    <property type="gene ID" value="ENSMLUG00000029920.1"/>
</dbReference>
<evidence type="ECO:0000256" key="10">
    <source>
        <dbReference type="ARBA" id="ARBA00049243"/>
    </source>
</evidence>
<protein>
    <recommendedName>
        <fullName evidence="3">alcohol dehydrogenase</fullName>
        <ecNumber evidence="3">1.1.1.1</ecNumber>
    </recommendedName>
</protein>
<evidence type="ECO:0000256" key="5">
    <source>
        <dbReference type="ARBA" id="ARBA00022723"/>
    </source>
</evidence>
<comment type="cofactor">
    <cofactor evidence="1 11">
        <name>Zn(2+)</name>
        <dbReference type="ChEBI" id="CHEBI:29105"/>
    </cofactor>
</comment>
<evidence type="ECO:0000256" key="9">
    <source>
        <dbReference type="ARBA" id="ARBA00023027"/>
    </source>
</evidence>
<sequence length="808" mass="86322">MVASGVCRSDDHVVNGNFATPFPMIPGHEGAGIVESIGEGVTAVKPGDKVIPLFTPQCGKCKVCKHPGSNFCVKTLASLSMPRGTLQDGTTRFTCKGKSINHFLSTSTFTQYTVVDEISVVKIDAAAPLEKVCLIGCGFTTGYGSAIQVAKVTPGSTCAVFGLGAVGLSVVMGCKAAGAARIIGVDINKDKYAKAKQLGATECISPEDFKKPIHEVLKEMSGGGVDFSFEVIGRLDTMHTAQCLAHILSAKSTDRKPQGAAPQPRGTQAVPPHPDARTGDVRAHLKHVHVTTTTKSLTTARGYWSTQSLTDLSNSSLRTILLPLAAPNNDVMFFSGFKSKDSVPKLVTDFMAKKFSLDPLITHVLPFEKINEAFDLLRSGKRHLLPSPLQGHLKSRLDRSLPPRKVWWGILLISRYRFCVSRPIDPMIAQCSFQVIKCKAAVLWEIKKPFSIEEVEVAAPKAHEVRIKMVASGVCRSDDHVVSGNFATPLPVIAGHEAAGIVESIGEGVTAVKPGDKVIPLFTPQCGKCKVCKHPGSNFCVKNDLSMPRGTLQDGTTRFTCKGKSINHFLSTSSFSQYTVVDEISVAKIDAAAPLEKVCLIGCGFTTGYGSAIEVAKVTPGSTCAVFGLGGVGLSVVMGCKAAGAARIIGVDINKDKYAKAKQLGATECISPEDFKKPIHEVLKEMSGGGVDFSFEVVGRLDTMTEKLSILEKESTLAALESCQEAYGVSVIVGVPPDSKTLSLNPMLLLGGRTWTGAIFGGFKSKDSVPKLVTDFMAKKYSFDPLITHVLPFEKINEAFDLLRSGKR</sequence>
<comment type="catalytic activity">
    <reaction evidence="10">
        <text>a primary alcohol + NAD(+) = an aldehyde + NADH + H(+)</text>
        <dbReference type="Rhea" id="RHEA:10736"/>
        <dbReference type="ChEBI" id="CHEBI:15378"/>
        <dbReference type="ChEBI" id="CHEBI:15734"/>
        <dbReference type="ChEBI" id="CHEBI:17478"/>
        <dbReference type="ChEBI" id="CHEBI:57540"/>
        <dbReference type="ChEBI" id="CHEBI:57945"/>
        <dbReference type="EC" id="1.1.1.1"/>
    </reaction>
</comment>
<evidence type="ECO:0000256" key="2">
    <source>
        <dbReference type="ARBA" id="ARBA00004496"/>
    </source>
</evidence>
<evidence type="ECO:0000256" key="1">
    <source>
        <dbReference type="ARBA" id="ARBA00001947"/>
    </source>
</evidence>
<keyword evidence="15" id="KW-1185">Reference proteome</keyword>
<evidence type="ECO:0000256" key="12">
    <source>
        <dbReference type="SAM" id="MobiDB-lite"/>
    </source>
</evidence>
<dbReference type="Gene3D" id="3.40.50.720">
    <property type="entry name" value="NAD(P)-binding Rossmann-like Domain"/>
    <property type="match status" value="2"/>
</dbReference>
<dbReference type="EMBL" id="AAPE02040521">
    <property type="status" value="NOT_ANNOTATED_CDS"/>
    <property type="molecule type" value="Genomic_DNA"/>
</dbReference>
<proteinExistence type="inferred from homology"/>
<dbReference type="PANTHER" id="PTHR43880">
    <property type="entry name" value="ALCOHOL DEHYDROGENASE"/>
    <property type="match status" value="1"/>
</dbReference>
<evidence type="ECO:0000256" key="8">
    <source>
        <dbReference type="ARBA" id="ARBA00023002"/>
    </source>
</evidence>
<dbReference type="SMART" id="SM00829">
    <property type="entry name" value="PKS_ER"/>
    <property type="match status" value="1"/>
</dbReference>
<dbReference type="SUPFAM" id="SSF50129">
    <property type="entry name" value="GroES-like"/>
    <property type="match status" value="4"/>
</dbReference>
<dbReference type="InterPro" id="IPR036291">
    <property type="entry name" value="NAD(P)-bd_dom_sf"/>
</dbReference>
<dbReference type="Proteomes" id="UP000001074">
    <property type="component" value="Unassembled WGS sequence"/>
</dbReference>
<dbReference type="Pfam" id="PF00107">
    <property type="entry name" value="ADH_zinc_N"/>
    <property type="match status" value="2"/>
</dbReference>
<dbReference type="InterPro" id="IPR011032">
    <property type="entry name" value="GroES-like_sf"/>
</dbReference>
<comment type="subcellular location">
    <subcellularLocation>
        <location evidence="2">Cytoplasm</location>
    </subcellularLocation>
</comment>
<dbReference type="InterPro" id="IPR013149">
    <property type="entry name" value="ADH-like_C"/>
</dbReference>
<evidence type="ECO:0000256" key="6">
    <source>
        <dbReference type="ARBA" id="ARBA00022833"/>
    </source>
</evidence>
<organism evidence="14 15">
    <name type="scientific">Myotis lucifugus</name>
    <name type="common">Little brown bat</name>
    <dbReference type="NCBI Taxonomy" id="59463"/>
    <lineage>
        <taxon>Eukaryota</taxon>
        <taxon>Metazoa</taxon>
        <taxon>Chordata</taxon>
        <taxon>Craniata</taxon>
        <taxon>Vertebrata</taxon>
        <taxon>Euteleostomi</taxon>
        <taxon>Mammalia</taxon>
        <taxon>Eutheria</taxon>
        <taxon>Laurasiatheria</taxon>
        <taxon>Chiroptera</taxon>
        <taxon>Yangochiroptera</taxon>
        <taxon>Vespertilionidae</taxon>
        <taxon>Myotis</taxon>
    </lineage>
</organism>
<dbReference type="GO" id="GO:0005829">
    <property type="term" value="C:cytosol"/>
    <property type="evidence" value="ECO:0007669"/>
    <property type="project" value="TreeGrafter"/>
</dbReference>
<dbReference type="InterPro" id="IPR013154">
    <property type="entry name" value="ADH-like_N"/>
</dbReference>
<evidence type="ECO:0000256" key="3">
    <source>
        <dbReference type="ARBA" id="ARBA00013190"/>
    </source>
</evidence>
<evidence type="ECO:0000256" key="4">
    <source>
        <dbReference type="ARBA" id="ARBA00022490"/>
    </source>
</evidence>
<dbReference type="PROSITE" id="PS00059">
    <property type="entry name" value="ADH_ZINC"/>
    <property type="match status" value="2"/>
</dbReference>
<reference evidence="14" key="3">
    <citation type="submission" date="2025-09" db="UniProtKB">
        <authorList>
            <consortium name="Ensembl"/>
        </authorList>
    </citation>
    <scope>IDENTIFICATION</scope>
</reference>
<dbReference type="InterPro" id="IPR020843">
    <property type="entry name" value="ER"/>
</dbReference>
<dbReference type="HOGENOM" id="CLU_016132_0_0_1"/>
<dbReference type="FunFam" id="3.40.50.720:FF:000003">
    <property type="entry name" value="S-(hydroxymethyl)glutathione dehydrogenase"/>
    <property type="match status" value="2"/>
</dbReference>
<accession>G1QBN6</accession>
<reference evidence="14" key="2">
    <citation type="submission" date="2025-08" db="UniProtKB">
        <authorList>
            <consortium name="Ensembl"/>
        </authorList>
    </citation>
    <scope>IDENTIFICATION</scope>
</reference>
<dbReference type="GO" id="GO:0008270">
    <property type="term" value="F:zinc ion binding"/>
    <property type="evidence" value="ECO:0007669"/>
    <property type="project" value="InterPro"/>
</dbReference>
<keyword evidence="7" id="KW-0007">Acetylation</keyword>
<evidence type="ECO:0000256" key="11">
    <source>
        <dbReference type="RuleBase" id="RU361277"/>
    </source>
</evidence>
<keyword evidence="9" id="KW-0520">NAD</keyword>
<dbReference type="OMA" id="FELMIRG"/>
<evidence type="ECO:0000313" key="15">
    <source>
        <dbReference type="Proteomes" id="UP000001074"/>
    </source>
</evidence>
<comment type="similarity">
    <text evidence="11">Belongs to the zinc-containing alcohol dehydrogenase family.</text>
</comment>
<keyword evidence="4" id="KW-0963">Cytoplasm</keyword>
<dbReference type="SUPFAM" id="SSF51735">
    <property type="entry name" value="NAD(P)-binding Rossmann-fold domains"/>
    <property type="match status" value="2"/>
</dbReference>
<dbReference type="GO" id="GO:0042572">
    <property type="term" value="P:retinol metabolic process"/>
    <property type="evidence" value="ECO:0007669"/>
    <property type="project" value="TreeGrafter"/>
</dbReference>